<reference evidence="1" key="1">
    <citation type="journal article" date="2015" name="Nature">
        <title>Complex archaea that bridge the gap between prokaryotes and eukaryotes.</title>
        <authorList>
            <person name="Spang A."/>
            <person name="Saw J.H."/>
            <person name="Jorgensen S.L."/>
            <person name="Zaremba-Niedzwiedzka K."/>
            <person name="Martijn J."/>
            <person name="Lind A.E."/>
            <person name="van Eijk R."/>
            <person name="Schleper C."/>
            <person name="Guy L."/>
            <person name="Ettema T.J."/>
        </authorList>
    </citation>
    <scope>NUCLEOTIDE SEQUENCE</scope>
</reference>
<name>A0A0F9TAV5_9ZZZZ</name>
<sequence length="201" mass="23827">MYRLPVYTFTAMDIATTDAKIPDYTVIITGATDYRNNLMVLEIWKQKGSNPINRMKEVTRQVLHYQSRVLGIEENRAEDFIDMYEWLLDRGEWAQEFGEISRSIVNRIQRLPHYTQSKRDRIIDRLQPIINAHSLWLTKDLSWLADNLDIYPQIEYDDDIDALEMLRYIARPPSEDLNISGYEEENSLTVLEYNPITMCWN</sequence>
<protein>
    <submittedName>
        <fullName evidence="1">Uncharacterized protein</fullName>
    </submittedName>
</protein>
<dbReference type="EMBL" id="LAZR01000265">
    <property type="protein sequence ID" value="KKN78345.1"/>
    <property type="molecule type" value="Genomic_DNA"/>
</dbReference>
<proteinExistence type="predicted"/>
<organism evidence="1">
    <name type="scientific">marine sediment metagenome</name>
    <dbReference type="NCBI Taxonomy" id="412755"/>
    <lineage>
        <taxon>unclassified sequences</taxon>
        <taxon>metagenomes</taxon>
        <taxon>ecological metagenomes</taxon>
    </lineage>
</organism>
<dbReference type="AlphaFoldDB" id="A0A0F9TAV5"/>
<accession>A0A0F9TAV5</accession>
<comment type="caution">
    <text evidence="1">The sequence shown here is derived from an EMBL/GenBank/DDBJ whole genome shotgun (WGS) entry which is preliminary data.</text>
</comment>
<evidence type="ECO:0000313" key="1">
    <source>
        <dbReference type="EMBL" id="KKN78345.1"/>
    </source>
</evidence>
<gene>
    <name evidence="1" type="ORF">LCGC14_0352040</name>
</gene>